<evidence type="ECO:0000313" key="11">
    <source>
        <dbReference type="Proteomes" id="UP000761534"/>
    </source>
</evidence>
<protein>
    <recommendedName>
        <fullName evidence="9">Major facilitator superfamily (MFS) profile domain-containing protein</fullName>
    </recommendedName>
</protein>
<dbReference type="InterPro" id="IPR003663">
    <property type="entry name" value="Sugar/inositol_transpt"/>
</dbReference>
<feature type="transmembrane region" description="Helical" evidence="8">
    <location>
        <begin position="111"/>
        <end position="129"/>
    </location>
</feature>
<dbReference type="InterPro" id="IPR005829">
    <property type="entry name" value="Sugar_transporter_CS"/>
</dbReference>
<dbReference type="PROSITE" id="PS00217">
    <property type="entry name" value="SUGAR_TRANSPORT_2"/>
    <property type="match status" value="1"/>
</dbReference>
<keyword evidence="4 8" id="KW-0812">Transmembrane</keyword>
<keyword evidence="11" id="KW-1185">Reference proteome</keyword>
<evidence type="ECO:0000256" key="2">
    <source>
        <dbReference type="ARBA" id="ARBA00010992"/>
    </source>
</evidence>
<gene>
    <name evidence="10" type="ORF">TRICI_006791</name>
</gene>
<sequence length="558" mass="61777">MSATAARDRAITASGNKPMKFYSIEIFRNGESCFTFQLINMFWRKIKDEPEEVLNWRLWLGAVVFGLMGAARGLDEGTISGTMKHQSFLEMVGMLDESKTEGELADLESNIVAMVQIGCVGGAILAYILSDRIGRLWSFWTLCVLWFIGVIIQITSYTCVGQVYAGRFIAGLGIGMTAVICPTYLVEIAPANVRGLCACIYSGSVYLGVLVAQGSNYGTSETFAETDRRQWVIPISIQLMYGGVLFIASFFTLESPRWLFKVGKSERALNNLAKIRGLPADHPYINWEVTQILSQVEIESEKASIPKSLKLLVTTYGYRFLICVLIQLLGQWSGASVVTVFINRLLGLVGVASDKQLEYSVILGGVKLASSLIVALFLIDTLGRKRSLITGVFIQLFSLIYITVFIARGGSKAAAEGALAMIYISGFGWALGFNAIQYLINSEIFPLTLRSLATALIMVLHFVNQYGTSRAFPPMLVTIGEYQAMAFFACITFAGLLFAIFMVPEPAGHSLEAMDELFSQPWYKVAFYKFKEASLEEKEEKARDVEHVEEIKRESSRV</sequence>
<dbReference type="NCBIfam" id="TIGR00879">
    <property type="entry name" value="SP"/>
    <property type="match status" value="1"/>
</dbReference>
<dbReference type="Gene3D" id="1.20.1250.20">
    <property type="entry name" value="MFS general substrate transporter like domains"/>
    <property type="match status" value="1"/>
</dbReference>
<dbReference type="Proteomes" id="UP000761534">
    <property type="component" value="Unassembled WGS sequence"/>
</dbReference>
<dbReference type="PRINTS" id="PR00171">
    <property type="entry name" value="SUGRTRNSPORT"/>
</dbReference>
<keyword evidence="3 7" id="KW-0813">Transport</keyword>
<dbReference type="InterPro" id="IPR020846">
    <property type="entry name" value="MFS_dom"/>
</dbReference>
<accession>A0A642UDD6</accession>
<feature type="transmembrane region" description="Helical" evidence="8">
    <location>
        <begin position="164"/>
        <end position="186"/>
    </location>
</feature>
<feature type="transmembrane region" description="Helical" evidence="8">
    <location>
        <begin position="231"/>
        <end position="253"/>
    </location>
</feature>
<feature type="domain" description="Major facilitator superfamily (MFS) profile" evidence="9">
    <location>
        <begin position="61"/>
        <end position="507"/>
    </location>
</feature>
<dbReference type="PANTHER" id="PTHR48022">
    <property type="entry name" value="PLASTIDIC GLUCOSE TRANSPORTER 4"/>
    <property type="match status" value="1"/>
</dbReference>
<feature type="transmembrane region" description="Helical" evidence="8">
    <location>
        <begin position="54"/>
        <end position="74"/>
    </location>
</feature>
<dbReference type="VEuPathDB" id="FungiDB:TRICI_006791"/>
<dbReference type="PANTHER" id="PTHR48022:SF8">
    <property type="entry name" value="MAJOR FACILITATOR SUPERFAMILY (MFS) PROFILE DOMAIN-CONTAINING PROTEIN-RELATED"/>
    <property type="match status" value="1"/>
</dbReference>
<dbReference type="InterPro" id="IPR005828">
    <property type="entry name" value="MFS_sugar_transport-like"/>
</dbReference>
<dbReference type="Pfam" id="PF00083">
    <property type="entry name" value="Sugar_tr"/>
    <property type="match status" value="1"/>
</dbReference>
<dbReference type="InterPro" id="IPR050360">
    <property type="entry name" value="MFS_Sugar_Transporters"/>
</dbReference>
<evidence type="ECO:0000256" key="6">
    <source>
        <dbReference type="ARBA" id="ARBA00023136"/>
    </source>
</evidence>
<evidence type="ECO:0000256" key="1">
    <source>
        <dbReference type="ARBA" id="ARBA00004141"/>
    </source>
</evidence>
<dbReference type="GO" id="GO:0005351">
    <property type="term" value="F:carbohydrate:proton symporter activity"/>
    <property type="evidence" value="ECO:0007669"/>
    <property type="project" value="TreeGrafter"/>
</dbReference>
<keyword evidence="6 8" id="KW-0472">Membrane</keyword>
<dbReference type="OrthoDB" id="508119at2759"/>
<name>A0A642UDD6_9ASCO</name>
<dbReference type="SUPFAM" id="SSF103473">
    <property type="entry name" value="MFS general substrate transporter"/>
    <property type="match status" value="1"/>
</dbReference>
<feature type="transmembrane region" description="Helical" evidence="8">
    <location>
        <begin position="419"/>
        <end position="440"/>
    </location>
</feature>
<feature type="transmembrane region" description="Helical" evidence="8">
    <location>
        <begin position="447"/>
        <end position="464"/>
    </location>
</feature>
<comment type="similarity">
    <text evidence="2 7">Belongs to the major facilitator superfamily. Sugar transporter (TC 2.A.1.1) family.</text>
</comment>
<dbReference type="GO" id="GO:0016020">
    <property type="term" value="C:membrane"/>
    <property type="evidence" value="ECO:0007669"/>
    <property type="project" value="UniProtKB-SubCell"/>
</dbReference>
<evidence type="ECO:0000259" key="9">
    <source>
        <dbReference type="PROSITE" id="PS50850"/>
    </source>
</evidence>
<evidence type="ECO:0000256" key="5">
    <source>
        <dbReference type="ARBA" id="ARBA00022989"/>
    </source>
</evidence>
<feature type="transmembrane region" description="Helical" evidence="8">
    <location>
        <begin position="316"/>
        <end position="341"/>
    </location>
</feature>
<dbReference type="EMBL" id="SWFS01000569">
    <property type="protein sequence ID" value="KAA8897115.1"/>
    <property type="molecule type" value="Genomic_DNA"/>
</dbReference>
<evidence type="ECO:0000313" key="10">
    <source>
        <dbReference type="EMBL" id="KAA8897115.1"/>
    </source>
</evidence>
<dbReference type="AlphaFoldDB" id="A0A642UDD6"/>
<dbReference type="PROSITE" id="PS50850">
    <property type="entry name" value="MFS"/>
    <property type="match status" value="1"/>
</dbReference>
<organism evidence="10 11">
    <name type="scientific">Trichomonascus ciferrii</name>
    <dbReference type="NCBI Taxonomy" id="44093"/>
    <lineage>
        <taxon>Eukaryota</taxon>
        <taxon>Fungi</taxon>
        <taxon>Dikarya</taxon>
        <taxon>Ascomycota</taxon>
        <taxon>Saccharomycotina</taxon>
        <taxon>Dipodascomycetes</taxon>
        <taxon>Dipodascales</taxon>
        <taxon>Trichomonascaceae</taxon>
        <taxon>Trichomonascus</taxon>
        <taxon>Trichomonascus ciferrii complex</taxon>
    </lineage>
</organism>
<comment type="caution">
    <text evidence="10">The sequence shown here is derived from an EMBL/GenBank/DDBJ whole genome shotgun (WGS) entry which is preliminary data.</text>
</comment>
<feature type="transmembrane region" description="Helical" evidence="8">
    <location>
        <begin position="136"/>
        <end position="158"/>
    </location>
</feature>
<feature type="transmembrane region" description="Helical" evidence="8">
    <location>
        <begin position="484"/>
        <end position="504"/>
    </location>
</feature>
<dbReference type="InterPro" id="IPR036259">
    <property type="entry name" value="MFS_trans_sf"/>
</dbReference>
<evidence type="ECO:0000256" key="7">
    <source>
        <dbReference type="RuleBase" id="RU003346"/>
    </source>
</evidence>
<feature type="transmembrane region" description="Helical" evidence="8">
    <location>
        <begin position="361"/>
        <end position="379"/>
    </location>
</feature>
<evidence type="ECO:0000256" key="4">
    <source>
        <dbReference type="ARBA" id="ARBA00022692"/>
    </source>
</evidence>
<feature type="transmembrane region" description="Helical" evidence="8">
    <location>
        <begin position="193"/>
        <end position="211"/>
    </location>
</feature>
<proteinExistence type="inferred from homology"/>
<keyword evidence="5 8" id="KW-1133">Transmembrane helix</keyword>
<evidence type="ECO:0000256" key="8">
    <source>
        <dbReference type="SAM" id="Phobius"/>
    </source>
</evidence>
<feature type="transmembrane region" description="Helical" evidence="8">
    <location>
        <begin position="388"/>
        <end position="407"/>
    </location>
</feature>
<comment type="subcellular location">
    <subcellularLocation>
        <location evidence="1">Membrane</location>
        <topology evidence="1">Multi-pass membrane protein</topology>
    </subcellularLocation>
</comment>
<reference evidence="10" key="1">
    <citation type="journal article" date="2019" name="G3 (Bethesda)">
        <title>Genome Assemblies of Two Rare Opportunistic Yeast Pathogens: Diutina rugosa (syn. Candida rugosa) and Trichomonascus ciferrii (syn. Candida ciferrii).</title>
        <authorList>
            <person name="Mixao V."/>
            <person name="Saus E."/>
            <person name="Hansen A.P."/>
            <person name="Lass-Florl C."/>
            <person name="Gabaldon T."/>
        </authorList>
    </citation>
    <scope>NUCLEOTIDE SEQUENCE</scope>
    <source>
        <strain evidence="10">CBS 4856</strain>
    </source>
</reference>
<evidence type="ECO:0000256" key="3">
    <source>
        <dbReference type="ARBA" id="ARBA00022448"/>
    </source>
</evidence>